<dbReference type="InParanoid" id="A0A6M4H2J7"/>
<name>A0A6M4H2J7_9PROT</name>
<keyword evidence="2" id="KW-1185">Reference proteome</keyword>
<gene>
    <name evidence="1" type="ORF">DSM104440_00329</name>
</gene>
<accession>A0A6M4H2J7</accession>
<evidence type="ECO:0000313" key="1">
    <source>
        <dbReference type="EMBL" id="QJR13545.1"/>
    </source>
</evidence>
<evidence type="ECO:0000313" key="2">
    <source>
        <dbReference type="Proteomes" id="UP000503096"/>
    </source>
</evidence>
<reference evidence="1 2" key="1">
    <citation type="submission" date="2020-04" db="EMBL/GenBank/DDBJ databases">
        <title>Usitatibacter rugosus gen. nov., sp. nov. and Usitatibacter palustris sp. nov., novel members of Usitatibacteraceae fam. nov. within the order Nitrosomonadales isolated from soil.</title>
        <authorList>
            <person name="Huber K.J."/>
            <person name="Neumann-Schaal M."/>
            <person name="Geppert A."/>
            <person name="Luckner M."/>
            <person name="Wanner G."/>
            <person name="Overmann J."/>
        </authorList>
    </citation>
    <scope>NUCLEOTIDE SEQUENCE [LARGE SCALE GENOMIC DNA]</scope>
    <source>
        <strain evidence="1 2">Swamp67</strain>
    </source>
</reference>
<proteinExistence type="predicted"/>
<dbReference type="EMBL" id="CP053073">
    <property type="protein sequence ID" value="QJR13545.1"/>
    <property type="molecule type" value="Genomic_DNA"/>
</dbReference>
<dbReference type="KEGG" id="upl:DSM104440_00329"/>
<protein>
    <submittedName>
        <fullName evidence="1">Uncharacterized protein</fullName>
    </submittedName>
</protein>
<dbReference type="AlphaFoldDB" id="A0A6M4H2J7"/>
<dbReference type="RefSeq" id="WP_171160217.1">
    <property type="nucleotide sequence ID" value="NZ_CP053073.1"/>
</dbReference>
<sequence>MKREAPSKTAKLAAEGRRATKLLRGKTVAVVRRHRAGEILIEFTDHSRIFVDGEGELEISIAGTDDDE</sequence>
<dbReference type="Proteomes" id="UP000503096">
    <property type="component" value="Chromosome"/>
</dbReference>
<organism evidence="1 2">
    <name type="scientific">Usitatibacter palustris</name>
    <dbReference type="NCBI Taxonomy" id="2732487"/>
    <lineage>
        <taxon>Bacteria</taxon>
        <taxon>Pseudomonadati</taxon>
        <taxon>Pseudomonadota</taxon>
        <taxon>Betaproteobacteria</taxon>
        <taxon>Nitrosomonadales</taxon>
        <taxon>Usitatibacteraceae</taxon>
        <taxon>Usitatibacter</taxon>
    </lineage>
</organism>